<gene>
    <name evidence="4" type="ORF">AUCHE_18_00270</name>
</gene>
<dbReference type="OrthoDB" id="3268277at2"/>
<keyword evidence="2" id="KW-1133">Transmembrane helix</keyword>
<evidence type="ECO:0000313" key="4">
    <source>
        <dbReference type="EMBL" id="GAB79026.1"/>
    </source>
</evidence>
<name>K6UNJ7_9MICO</name>
<dbReference type="InterPro" id="IPR017946">
    <property type="entry name" value="PLC-like_Pdiesterase_TIM-brl"/>
</dbReference>
<keyword evidence="2" id="KW-0812">Transmembrane</keyword>
<dbReference type="Proteomes" id="UP000008495">
    <property type="component" value="Unassembled WGS sequence"/>
</dbReference>
<keyword evidence="5" id="KW-1185">Reference proteome</keyword>
<evidence type="ECO:0000259" key="3">
    <source>
        <dbReference type="PROSITE" id="PS51704"/>
    </source>
</evidence>
<dbReference type="GO" id="GO:0008081">
    <property type="term" value="F:phosphoric diester hydrolase activity"/>
    <property type="evidence" value="ECO:0007669"/>
    <property type="project" value="InterPro"/>
</dbReference>
<sequence>MTAEPTDEEKSPAGQARQDTVNRISRRAVLAGGVSLVGLASVGAWAAIRTGQNAVAPGAAATTPTVTTVDQWRRSAHGVVHIAHRGVAAVIPEHTLEGYTRAVEDGGTCMEISTVLTSDRVLVCQHDLTLERTTNTTGKVSSRTQAQLASVKAVQPGLGPRWQGTGAAGITTLEKTLDVVSERAILCLEAKDDAGFPLLLDTIWRRKLQDRVFIKVPVTSHRIEEAARAGLPVFAYYGTVEGLTPESVQQVAAKLSRHRDVLVLPARTIEGARTPEAPLAAAVRTGIPVWVHPVHRRSDIDYFRARMVQGFISSHVGYTSGTVPPRKSVIWGEGMLGPGDLVLDPYAEADRLEWPDPGAVRLRSRQKAASLLLGSLCPISSPEGDYRVEFDIRFDKPSSNSPANAGFVLAFGHLDDRYYDHEGGVGDGYHATLSPSGQLAVGAHHHGKKESDQLTADVAGPDQRWSRWSRMRLEVSRGSLRWGFADGAGVQTTDTRWRGGYLHVGRAAGAPAVSIRSVVVS</sequence>
<feature type="transmembrane region" description="Helical" evidence="2">
    <location>
        <begin position="28"/>
        <end position="48"/>
    </location>
</feature>
<dbReference type="Gene3D" id="2.60.120.560">
    <property type="entry name" value="Exo-inulinase, domain 1"/>
    <property type="match status" value="1"/>
</dbReference>
<dbReference type="STRING" id="100225.SAMN05421595_2887"/>
<dbReference type="RefSeq" id="WP_006503783.1">
    <property type="nucleotide sequence ID" value="NZ_BAGZ01000018.1"/>
</dbReference>
<dbReference type="Gene3D" id="3.20.20.190">
    <property type="entry name" value="Phosphatidylinositol (PI) phosphodiesterase"/>
    <property type="match status" value="1"/>
</dbReference>
<dbReference type="InterPro" id="IPR030395">
    <property type="entry name" value="GP_PDE_dom"/>
</dbReference>
<dbReference type="InterPro" id="IPR006311">
    <property type="entry name" value="TAT_signal"/>
</dbReference>
<dbReference type="AlphaFoldDB" id="K6UNJ7"/>
<dbReference type="GO" id="GO:0006629">
    <property type="term" value="P:lipid metabolic process"/>
    <property type="evidence" value="ECO:0007669"/>
    <property type="project" value="InterPro"/>
</dbReference>
<organism evidence="4 5">
    <name type="scientific">Austwickia chelonae NBRC 105200</name>
    <dbReference type="NCBI Taxonomy" id="1184607"/>
    <lineage>
        <taxon>Bacteria</taxon>
        <taxon>Bacillati</taxon>
        <taxon>Actinomycetota</taxon>
        <taxon>Actinomycetes</taxon>
        <taxon>Micrococcales</taxon>
        <taxon>Dermatophilaceae</taxon>
        <taxon>Austwickia</taxon>
    </lineage>
</organism>
<keyword evidence="2" id="KW-0472">Membrane</keyword>
<dbReference type="PANTHER" id="PTHR46211">
    <property type="entry name" value="GLYCEROPHOSPHORYL DIESTER PHOSPHODIESTERASE"/>
    <property type="match status" value="1"/>
</dbReference>
<dbReference type="PANTHER" id="PTHR46211:SF14">
    <property type="entry name" value="GLYCEROPHOSPHODIESTER PHOSPHODIESTERASE"/>
    <property type="match status" value="1"/>
</dbReference>
<reference evidence="4 5" key="1">
    <citation type="submission" date="2012-08" db="EMBL/GenBank/DDBJ databases">
        <title>Whole genome shotgun sequence of Austwickia chelonae NBRC 105200.</title>
        <authorList>
            <person name="Yoshida I."/>
            <person name="Hosoyama A."/>
            <person name="Tsuchikane K."/>
            <person name="Katsumata H."/>
            <person name="Ando Y."/>
            <person name="Ohji S."/>
            <person name="Hamada M."/>
            <person name="Tamura T."/>
            <person name="Yamazoe A."/>
            <person name="Yamazaki S."/>
            <person name="Fujita N."/>
        </authorList>
    </citation>
    <scope>NUCLEOTIDE SEQUENCE [LARGE SCALE GENOMIC DNA]</scope>
    <source>
        <strain evidence="4 5">NBRC 105200</strain>
    </source>
</reference>
<evidence type="ECO:0000256" key="1">
    <source>
        <dbReference type="SAM" id="MobiDB-lite"/>
    </source>
</evidence>
<dbReference type="PROSITE" id="PS51318">
    <property type="entry name" value="TAT"/>
    <property type="match status" value="1"/>
</dbReference>
<dbReference type="PROSITE" id="PS51704">
    <property type="entry name" value="GP_PDE"/>
    <property type="match status" value="1"/>
</dbReference>
<feature type="region of interest" description="Disordered" evidence="1">
    <location>
        <begin position="1"/>
        <end position="20"/>
    </location>
</feature>
<dbReference type="EMBL" id="BAGZ01000018">
    <property type="protein sequence ID" value="GAB79026.1"/>
    <property type="molecule type" value="Genomic_DNA"/>
</dbReference>
<feature type="domain" description="GP-PDE" evidence="3">
    <location>
        <begin position="79"/>
        <end position="323"/>
    </location>
</feature>
<evidence type="ECO:0000313" key="5">
    <source>
        <dbReference type="Proteomes" id="UP000008495"/>
    </source>
</evidence>
<evidence type="ECO:0000256" key="2">
    <source>
        <dbReference type="SAM" id="Phobius"/>
    </source>
</evidence>
<accession>K6UNJ7</accession>
<dbReference type="eggNOG" id="COG0584">
    <property type="taxonomic scope" value="Bacteria"/>
</dbReference>
<comment type="caution">
    <text evidence="4">The sequence shown here is derived from an EMBL/GenBank/DDBJ whole genome shotgun (WGS) entry which is preliminary data.</text>
</comment>
<dbReference type="SUPFAM" id="SSF51695">
    <property type="entry name" value="PLC-like phosphodiesterases"/>
    <property type="match status" value="1"/>
</dbReference>
<proteinExistence type="predicted"/>
<protein>
    <recommendedName>
        <fullName evidence="3">GP-PDE domain-containing protein</fullName>
    </recommendedName>
</protein>
<dbReference type="Pfam" id="PF03009">
    <property type="entry name" value="GDPD"/>
    <property type="match status" value="1"/>
</dbReference>